<dbReference type="InterPro" id="IPR050191">
    <property type="entry name" value="ATP-dep_DNA_ligase"/>
</dbReference>
<evidence type="ECO:0000256" key="14">
    <source>
        <dbReference type="HAMAP-Rule" id="MF_00407"/>
    </source>
</evidence>
<dbReference type="GO" id="GO:0003677">
    <property type="term" value="F:DNA binding"/>
    <property type="evidence" value="ECO:0007669"/>
    <property type="project" value="InterPro"/>
</dbReference>
<dbReference type="Pfam" id="PF04675">
    <property type="entry name" value="DNA_ligase_A_N"/>
    <property type="match status" value="1"/>
</dbReference>
<dbReference type="GO" id="GO:0071897">
    <property type="term" value="P:DNA biosynthetic process"/>
    <property type="evidence" value="ECO:0007669"/>
    <property type="project" value="InterPro"/>
</dbReference>
<dbReference type="Pfam" id="PF01068">
    <property type="entry name" value="DNA_ligase_A_M"/>
    <property type="match status" value="1"/>
</dbReference>
<dbReference type="HAMAP" id="MF_00407">
    <property type="entry name" value="DNA_ligase"/>
    <property type="match status" value="1"/>
</dbReference>
<keyword evidence="10 14" id="KW-0460">Magnesium</keyword>
<dbReference type="InterPro" id="IPR012340">
    <property type="entry name" value="NA-bd_OB-fold"/>
</dbReference>
<dbReference type="SUPFAM" id="SSF117018">
    <property type="entry name" value="ATP-dependent DNA ligase DNA-binding domain"/>
    <property type="match status" value="1"/>
</dbReference>
<keyword evidence="6 14" id="KW-0479">Metal-binding</keyword>
<keyword evidence="8 14" id="KW-0227">DNA damage</keyword>
<comment type="function">
    <text evidence="14">DNA ligase that seals nicks in double-stranded DNA during DNA replication, DNA recombination and DNA repair.</text>
</comment>
<dbReference type="SUPFAM" id="SSF50249">
    <property type="entry name" value="Nucleic acid-binding proteins"/>
    <property type="match status" value="1"/>
</dbReference>
<dbReference type="InterPro" id="IPR012310">
    <property type="entry name" value="DNA_ligase_ATP-dep_cent"/>
</dbReference>
<dbReference type="InterPro" id="IPR000977">
    <property type="entry name" value="DNA_ligase_ATP-dep"/>
</dbReference>
<dbReference type="InterPro" id="IPR022865">
    <property type="entry name" value="DNA_ligae_ATP-dep_bac/arc"/>
</dbReference>
<dbReference type="Gene3D" id="3.30.470.30">
    <property type="entry name" value="DNA ligase/mRNA capping enzyme"/>
    <property type="match status" value="1"/>
</dbReference>
<keyword evidence="7 14" id="KW-0547">Nucleotide-binding</keyword>
<feature type="domain" description="ATP-dependent DNA ligase family profile" evidence="16">
    <location>
        <begin position="322"/>
        <end position="438"/>
    </location>
</feature>
<evidence type="ECO:0000256" key="6">
    <source>
        <dbReference type="ARBA" id="ARBA00022723"/>
    </source>
</evidence>
<comment type="similarity">
    <text evidence="1 14 15">Belongs to the ATP-dependent DNA ligase family.</text>
</comment>
<evidence type="ECO:0000256" key="12">
    <source>
        <dbReference type="ARBA" id="ARBA00023204"/>
    </source>
</evidence>
<proteinExistence type="inferred from homology"/>
<feature type="binding site" evidence="14">
    <location>
        <position position="256"/>
    </location>
    <ligand>
        <name>ATP</name>
        <dbReference type="ChEBI" id="CHEBI:30616"/>
    </ligand>
</feature>
<dbReference type="FunFam" id="2.40.50.140:FF:000163">
    <property type="entry name" value="Probable DNA ligase"/>
    <property type="match status" value="1"/>
</dbReference>
<keyword evidence="13 14" id="KW-0131">Cell cycle</keyword>
<evidence type="ECO:0000256" key="13">
    <source>
        <dbReference type="ARBA" id="ARBA00023306"/>
    </source>
</evidence>
<dbReference type="Gene3D" id="1.10.3260.10">
    <property type="entry name" value="DNA ligase, ATP-dependent, N-terminal domain"/>
    <property type="match status" value="1"/>
</dbReference>
<name>A0A3R9PDX4_9CREN</name>
<dbReference type="Proteomes" id="UP000278149">
    <property type="component" value="Unassembled WGS sequence"/>
</dbReference>
<gene>
    <name evidence="14" type="primary">lig</name>
    <name evidence="17" type="ORF">D9Q81_00255</name>
</gene>
<dbReference type="PROSITE" id="PS50160">
    <property type="entry name" value="DNA_LIGASE_A3"/>
    <property type="match status" value="1"/>
</dbReference>
<dbReference type="GO" id="GO:0046872">
    <property type="term" value="F:metal ion binding"/>
    <property type="evidence" value="ECO:0007669"/>
    <property type="project" value="UniProtKB-KW"/>
</dbReference>
<feature type="binding site" evidence="14">
    <location>
        <position position="404"/>
    </location>
    <ligand>
        <name>ATP</name>
        <dbReference type="ChEBI" id="CHEBI:30616"/>
    </ligand>
</feature>
<keyword evidence="3 14" id="KW-0436">Ligase</keyword>
<dbReference type="PROSITE" id="PS00333">
    <property type="entry name" value="DNA_LIGASE_A2"/>
    <property type="match status" value="1"/>
</dbReference>
<evidence type="ECO:0000259" key="16">
    <source>
        <dbReference type="PROSITE" id="PS50160"/>
    </source>
</evidence>
<dbReference type="GO" id="GO:0003910">
    <property type="term" value="F:DNA ligase (ATP) activity"/>
    <property type="evidence" value="ECO:0007669"/>
    <property type="project" value="UniProtKB-UniRule"/>
</dbReference>
<feature type="binding site" evidence="14">
    <location>
        <position position="234"/>
    </location>
    <ligand>
        <name>ATP</name>
        <dbReference type="ChEBI" id="CHEBI:30616"/>
    </ligand>
</feature>
<feature type="binding site" evidence="14">
    <location>
        <position position="398"/>
    </location>
    <ligand>
        <name>ATP</name>
        <dbReference type="ChEBI" id="CHEBI:30616"/>
    </ligand>
</feature>
<dbReference type="AlphaFoldDB" id="A0A3R9PDX4"/>
<dbReference type="CDD" id="cd07901">
    <property type="entry name" value="Adenylation_DNA_ligase_Arch_LigB"/>
    <property type="match status" value="1"/>
</dbReference>
<dbReference type="InterPro" id="IPR012308">
    <property type="entry name" value="DNA_ligase_ATP-dep_N"/>
</dbReference>
<feature type="active site" description="N6-AMP-lysine intermediate" evidence="14">
    <location>
        <position position="236"/>
    </location>
</feature>
<comment type="cofactor">
    <cofactor evidence="14">
        <name>Mg(2+)</name>
        <dbReference type="ChEBI" id="CHEBI:18420"/>
    </cofactor>
</comment>
<comment type="caution">
    <text evidence="17">The sequence shown here is derived from an EMBL/GenBank/DDBJ whole genome shotgun (WGS) entry which is preliminary data.</text>
</comment>
<evidence type="ECO:0000256" key="10">
    <source>
        <dbReference type="ARBA" id="ARBA00022842"/>
    </source>
</evidence>
<dbReference type="GO" id="GO:0051301">
    <property type="term" value="P:cell division"/>
    <property type="evidence" value="ECO:0007669"/>
    <property type="project" value="UniProtKB-KW"/>
</dbReference>
<dbReference type="InterPro" id="IPR036599">
    <property type="entry name" value="DNA_ligase_N_sf"/>
</dbReference>
<dbReference type="RefSeq" id="WP_125740338.1">
    <property type="nucleotide sequence ID" value="NZ_RCOR01000001.1"/>
</dbReference>
<keyword evidence="12 14" id="KW-0234">DNA repair</keyword>
<evidence type="ECO:0000256" key="15">
    <source>
        <dbReference type="RuleBase" id="RU004196"/>
    </source>
</evidence>
<evidence type="ECO:0000256" key="8">
    <source>
        <dbReference type="ARBA" id="ARBA00022763"/>
    </source>
</evidence>
<feature type="binding site" evidence="14">
    <location>
        <position position="325"/>
    </location>
    <ligand>
        <name>ATP</name>
        <dbReference type="ChEBI" id="CHEBI:30616"/>
    </ligand>
</feature>
<keyword evidence="9 14" id="KW-0067">ATP-binding</keyword>
<evidence type="ECO:0000313" key="18">
    <source>
        <dbReference type="Proteomes" id="UP000278149"/>
    </source>
</evidence>
<evidence type="ECO:0000256" key="3">
    <source>
        <dbReference type="ARBA" id="ARBA00022598"/>
    </source>
</evidence>
<dbReference type="NCBIfam" id="TIGR00574">
    <property type="entry name" value="dnl1"/>
    <property type="match status" value="1"/>
</dbReference>
<feature type="binding site" evidence="14">
    <location>
        <position position="241"/>
    </location>
    <ligand>
        <name>ATP</name>
        <dbReference type="ChEBI" id="CHEBI:30616"/>
    </ligand>
</feature>
<dbReference type="PANTHER" id="PTHR45674:SF7">
    <property type="entry name" value="DNA LIGASE"/>
    <property type="match status" value="1"/>
</dbReference>
<dbReference type="Pfam" id="PF04679">
    <property type="entry name" value="DNA_ligase_A_C"/>
    <property type="match status" value="1"/>
</dbReference>
<protein>
    <recommendedName>
        <fullName evidence="2 14">DNA ligase</fullName>
        <ecNumber evidence="14">6.5.1.1</ecNumber>
    </recommendedName>
    <alternativeName>
        <fullName evidence="14">Polydeoxyribonucleotide synthase [ATP]</fullName>
    </alternativeName>
</protein>
<reference evidence="17 18" key="1">
    <citation type="submission" date="2018-10" db="EMBL/GenBank/DDBJ databases">
        <title>Co-occurring genomic capacity for anaerobic methane metabolism and dissimilatory sulfite reduction discovered in the Korarchaeota.</title>
        <authorList>
            <person name="Mckay L.J."/>
            <person name="Dlakic M."/>
            <person name="Fields M.W."/>
            <person name="Delmont T.O."/>
            <person name="Eren A.M."/>
            <person name="Jay Z.J."/>
            <person name="Klingelsmith K.B."/>
            <person name="Rusch D.B."/>
            <person name="Inskeep W.P."/>
        </authorList>
    </citation>
    <scope>NUCLEOTIDE SEQUENCE [LARGE SCALE GENOMIC DNA]</scope>
    <source>
        <strain evidence="17 18">WS</strain>
    </source>
</reference>
<evidence type="ECO:0000313" key="17">
    <source>
        <dbReference type="EMBL" id="RSN70948.1"/>
    </source>
</evidence>
<comment type="catalytic activity">
    <reaction evidence="14">
        <text>ATP + (deoxyribonucleotide)n-3'-hydroxyl + 5'-phospho-(deoxyribonucleotide)m = (deoxyribonucleotide)n+m + AMP + diphosphate.</text>
        <dbReference type="EC" id="6.5.1.1"/>
    </reaction>
</comment>
<dbReference type="SUPFAM" id="SSF56091">
    <property type="entry name" value="DNA ligase/mRNA capping enzyme, catalytic domain"/>
    <property type="match status" value="1"/>
</dbReference>
<dbReference type="GO" id="GO:0006281">
    <property type="term" value="P:DNA repair"/>
    <property type="evidence" value="ECO:0007669"/>
    <property type="project" value="UniProtKB-UniRule"/>
</dbReference>
<evidence type="ECO:0000256" key="5">
    <source>
        <dbReference type="ARBA" id="ARBA00022705"/>
    </source>
</evidence>
<sequence>MLLKELAELAMRIASTSSRRDKVSLVSDLIRRSDPEEAYKALLILTGRIFPPSDPRELNVSWATLWKVVSSLSGAEPTGVDAGELVKSIVERRGKRQTALLEEPLTVEEVYKILEAISEAEGPGSKGKREALLTIPFSRADPSEAWLLANAIVGETRLGLNEGLLIESIAQAYGLRKEDVERAVMVLGDPYEIVRRGGKLEFEPVLFRPLKPMLAQSSDSLRSAIEELGRCALEYKLDGVRVQVHKRGDEVRFFSRRMSDITKSLPDVSDQVRYGVRAWEAILEGELIAERDGRPLPFQILIRRFKRRQLDPRLIEEIPLKLYIFDLILLDGSSYLRKPYFERREKLEGLIEDPVSLVRSLITSDPDEGMDFMEEALREGHEGVIAKKLNSPYIPGVRGRYWLKVKETNSLDLVIVAAERGYGRRHRWYSDYYLAARDPESGEFLIVGKTFKGLTDEEFEWITQKLEELSIGKEGKLIRVRPRIVVEVSFNEIQRSPKYKSGFALRFARITRIRDDKSPEEADTIERVREIYEKQIRKFQL</sequence>
<organism evidence="17 18">
    <name type="scientific">Candidatus Korarchaeum cryptofilum</name>
    <dbReference type="NCBI Taxonomy" id="498846"/>
    <lineage>
        <taxon>Archaea</taxon>
        <taxon>Thermoproteota</taxon>
        <taxon>Candidatus Korarchaeia</taxon>
        <taxon>Candidatus Korarchaeales</taxon>
        <taxon>Candidatus Korarchaeaceae</taxon>
        <taxon>Candidatus Korarchaeum</taxon>
    </lineage>
</organism>
<dbReference type="Gene3D" id="2.40.50.140">
    <property type="entry name" value="Nucleic acid-binding proteins"/>
    <property type="match status" value="1"/>
</dbReference>
<dbReference type="CDD" id="cd07972">
    <property type="entry name" value="OBF_DNA_ligase_Arch_LigB"/>
    <property type="match status" value="1"/>
</dbReference>
<dbReference type="GO" id="GO:0006273">
    <property type="term" value="P:lagging strand elongation"/>
    <property type="evidence" value="ECO:0007669"/>
    <property type="project" value="TreeGrafter"/>
</dbReference>
<dbReference type="PANTHER" id="PTHR45674">
    <property type="entry name" value="DNA LIGASE 1/3 FAMILY MEMBER"/>
    <property type="match status" value="1"/>
</dbReference>
<dbReference type="GO" id="GO:0005524">
    <property type="term" value="F:ATP binding"/>
    <property type="evidence" value="ECO:0007669"/>
    <property type="project" value="UniProtKB-UniRule"/>
</dbReference>
<dbReference type="EC" id="6.5.1.1" evidence="14"/>
<evidence type="ECO:0000256" key="4">
    <source>
        <dbReference type="ARBA" id="ARBA00022618"/>
    </source>
</evidence>
<keyword evidence="11 14" id="KW-0233">DNA recombination</keyword>
<dbReference type="GO" id="GO:0006310">
    <property type="term" value="P:DNA recombination"/>
    <property type="evidence" value="ECO:0007669"/>
    <property type="project" value="UniProtKB-UniRule"/>
</dbReference>
<accession>A0A3R9PDX4</accession>
<evidence type="ECO:0000256" key="7">
    <source>
        <dbReference type="ARBA" id="ARBA00022741"/>
    </source>
</evidence>
<evidence type="ECO:0000256" key="1">
    <source>
        <dbReference type="ARBA" id="ARBA00007572"/>
    </source>
</evidence>
<evidence type="ECO:0000256" key="11">
    <source>
        <dbReference type="ARBA" id="ARBA00023172"/>
    </source>
</evidence>
<evidence type="ECO:0000256" key="2">
    <source>
        <dbReference type="ARBA" id="ARBA00013308"/>
    </source>
</evidence>
<feature type="binding site" evidence="14">
    <location>
        <position position="286"/>
    </location>
    <ligand>
        <name>ATP</name>
        <dbReference type="ChEBI" id="CHEBI:30616"/>
    </ligand>
</feature>
<keyword evidence="4 14" id="KW-0132">Cell division</keyword>
<dbReference type="PROSITE" id="PS00697">
    <property type="entry name" value="DNA_LIGASE_A1"/>
    <property type="match status" value="1"/>
</dbReference>
<dbReference type="InterPro" id="IPR012309">
    <property type="entry name" value="DNA_ligase_ATP-dep_C"/>
</dbReference>
<keyword evidence="5 14" id="KW-0235">DNA replication</keyword>
<dbReference type="InterPro" id="IPR016059">
    <property type="entry name" value="DNA_ligase_ATP-dep_CS"/>
</dbReference>
<dbReference type="EMBL" id="RCOR01000001">
    <property type="protein sequence ID" value="RSN70948.1"/>
    <property type="molecule type" value="Genomic_DNA"/>
</dbReference>
<evidence type="ECO:0000256" key="9">
    <source>
        <dbReference type="ARBA" id="ARBA00022840"/>
    </source>
</evidence>